<accession>K0B580</accession>
<keyword evidence="2" id="KW-1185">Reference proteome</keyword>
<gene>
    <name evidence="1" type="ordered locus">Curi_c27080</name>
</gene>
<dbReference type="EMBL" id="CP003326">
    <property type="protein sequence ID" value="AFS79701.1"/>
    <property type="molecule type" value="Genomic_DNA"/>
</dbReference>
<reference evidence="1 2" key="1">
    <citation type="journal article" date="2012" name="PLoS ONE">
        <title>The purine-utilizing bacterium Clostridium acidurici 9a: a genome-guided metabolic reconsideration.</title>
        <authorList>
            <person name="Hartwich K."/>
            <person name="Poehlein A."/>
            <person name="Daniel R."/>
        </authorList>
    </citation>
    <scope>NUCLEOTIDE SEQUENCE [LARGE SCALE GENOMIC DNA]</scope>
    <source>
        <strain evidence="2">ATCC 7906 / DSM 604 / BCRC 14475 / CIP 104303 / KCTC 5404 / NCIMB 10678 / 9a</strain>
    </source>
</reference>
<dbReference type="RefSeq" id="WP_014968835.1">
    <property type="nucleotide sequence ID" value="NC_018664.1"/>
</dbReference>
<dbReference type="OrthoDB" id="1912519at2"/>
<dbReference type="Proteomes" id="UP000006094">
    <property type="component" value="Chromosome"/>
</dbReference>
<dbReference type="AlphaFoldDB" id="K0B580"/>
<evidence type="ECO:0000313" key="1">
    <source>
        <dbReference type="EMBL" id="AFS79701.1"/>
    </source>
</evidence>
<dbReference type="KEGG" id="cad:Curi_c27080"/>
<dbReference type="HOGENOM" id="CLU_128604_0_0_9"/>
<dbReference type="STRING" id="1128398.Curi_c27080"/>
<proteinExistence type="predicted"/>
<organism evidence="1 2">
    <name type="scientific">Gottschalkia acidurici (strain ATCC 7906 / DSM 604 / BCRC 14475 / CIP 104303 / KCTC 5404 / NCIMB 10678 / 9a)</name>
    <name type="common">Clostridium acidurici</name>
    <dbReference type="NCBI Taxonomy" id="1128398"/>
    <lineage>
        <taxon>Bacteria</taxon>
        <taxon>Bacillati</taxon>
        <taxon>Bacillota</taxon>
        <taxon>Tissierellia</taxon>
        <taxon>Tissierellales</taxon>
        <taxon>Gottschalkiaceae</taxon>
        <taxon>Gottschalkia</taxon>
    </lineage>
</organism>
<protein>
    <submittedName>
        <fullName evidence="1">Uncharacterized protein</fullName>
    </submittedName>
</protein>
<sequence>MRNRIIFIAIISIFISILFNSIIKPNLGRGTHHILAESTDLSEENIEDLRLHDNIRSSKIISKYGDKMKESRDVVDYNYFNLRKGIEVAVNSEDEILRVIATDDELKTSKGIKIGNNDTDIRSAYGNDSYYRREQGMDIIGYIDKEKSCSIEFWMVDNKVELIRFDESLMK</sequence>
<evidence type="ECO:0000313" key="2">
    <source>
        <dbReference type="Proteomes" id="UP000006094"/>
    </source>
</evidence>
<dbReference type="eggNOG" id="ENOG5032Y68">
    <property type="taxonomic scope" value="Bacteria"/>
</dbReference>
<name>K0B580_GOTA9</name>